<sequence>MRDRRPELDGLRAYAVAAVVALHVAPNTIRGGFLGVDVFFVLSGFLITESLLGDRDAAGRLRIRAFYARRVRRIWPALAVLLIAVAAGTLLAGLPYARQYRQVLLAAASLTNWFVAFDFERGGILAHTWSLSLEEQFYLLWPTLLTLLLRLPSRRAAVAVVVGAIVAVAAWRLALALGGAAPARTYAGLDTRADALLIGCALALAGVEAVPERLVRALAPIALAVLVAVFVRLGWTSRVMAMGGFTVVALCAAVLVVAAHRPGRIGRCLLGNRLVLWVGARSYGIYLWHVPMLFLAFRKLGANPASALLALAGTIALAALSYRWIERPFLRRRDEPRPAAGAPAPVRPAR</sequence>
<dbReference type="GO" id="GO:0016747">
    <property type="term" value="F:acyltransferase activity, transferring groups other than amino-acyl groups"/>
    <property type="evidence" value="ECO:0007669"/>
    <property type="project" value="InterPro"/>
</dbReference>
<dbReference type="PANTHER" id="PTHR23028">
    <property type="entry name" value="ACETYLTRANSFERASE"/>
    <property type="match status" value="1"/>
</dbReference>
<comment type="caution">
    <text evidence="3">The sequence shown here is derived from an EMBL/GenBank/DDBJ whole genome shotgun (WGS) entry which is preliminary data.</text>
</comment>
<feature type="transmembrane region" description="Helical" evidence="1">
    <location>
        <begin position="307"/>
        <end position="325"/>
    </location>
</feature>
<keyword evidence="4" id="KW-1185">Reference proteome</keyword>
<feature type="domain" description="Acyltransferase 3" evidence="2">
    <location>
        <begin position="6"/>
        <end position="322"/>
    </location>
</feature>
<keyword evidence="1" id="KW-0812">Transmembrane</keyword>
<keyword evidence="1" id="KW-0472">Membrane</keyword>
<gene>
    <name evidence="3" type="ORF">EDD54_4250</name>
</gene>
<dbReference type="GO" id="GO:0016020">
    <property type="term" value="C:membrane"/>
    <property type="evidence" value="ECO:0007669"/>
    <property type="project" value="TreeGrafter"/>
</dbReference>
<dbReference type="OrthoDB" id="9796461at2"/>
<dbReference type="PANTHER" id="PTHR23028:SF53">
    <property type="entry name" value="ACYL_TRANSF_3 DOMAIN-CONTAINING PROTEIN"/>
    <property type="match status" value="1"/>
</dbReference>
<evidence type="ECO:0000313" key="3">
    <source>
        <dbReference type="EMBL" id="TDP81989.1"/>
    </source>
</evidence>
<accession>A0A4R6R7U5</accession>
<name>A0A4R6R7U5_9HYPH</name>
<evidence type="ECO:0000256" key="1">
    <source>
        <dbReference type="SAM" id="Phobius"/>
    </source>
</evidence>
<feature type="transmembrane region" description="Helical" evidence="1">
    <location>
        <begin position="35"/>
        <end position="53"/>
    </location>
</feature>
<proteinExistence type="predicted"/>
<protein>
    <submittedName>
        <fullName evidence="3">Peptidoglycan/LPS O-acetylase OafA/YrhL</fullName>
    </submittedName>
</protein>
<evidence type="ECO:0000259" key="2">
    <source>
        <dbReference type="Pfam" id="PF01757"/>
    </source>
</evidence>
<organism evidence="3 4">
    <name type="scientific">Oharaeibacter diazotrophicus</name>
    <dbReference type="NCBI Taxonomy" id="1920512"/>
    <lineage>
        <taxon>Bacteria</taxon>
        <taxon>Pseudomonadati</taxon>
        <taxon>Pseudomonadota</taxon>
        <taxon>Alphaproteobacteria</taxon>
        <taxon>Hyphomicrobiales</taxon>
        <taxon>Pleomorphomonadaceae</taxon>
        <taxon>Oharaeibacter</taxon>
    </lineage>
</organism>
<dbReference type="RefSeq" id="WP_126540570.1">
    <property type="nucleotide sequence ID" value="NZ_BSPM01000002.1"/>
</dbReference>
<dbReference type="InterPro" id="IPR002656">
    <property type="entry name" value="Acyl_transf_3_dom"/>
</dbReference>
<keyword evidence="1" id="KW-1133">Transmembrane helix</keyword>
<feature type="transmembrane region" description="Helical" evidence="1">
    <location>
        <begin position="74"/>
        <end position="94"/>
    </location>
</feature>
<dbReference type="GO" id="GO:0009103">
    <property type="term" value="P:lipopolysaccharide biosynthetic process"/>
    <property type="evidence" value="ECO:0007669"/>
    <property type="project" value="TreeGrafter"/>
</dbReference>
<feature type="transmembrane region" description="Helical" evidence="1">
    <location>
        <begin position="241"/>
        <end position="262"/>
    </location>
</feature>
<feature type="transmembrane region" description="Helical" evidence="1">
    <location>
        <begin position="274"/>
        <end position="295"/>
    </location>
</feature>
<feature type="transmembrane region" description="Helical" evidence="1">
    <location>
        <begin position="217"/>
        <end position="235"/>
    </location>
</feature>
<dbReference type="Proteomes" id="UP000294547">
    <property type="component" value="Unassembled WGS sequence"/>
</dbReference>
<dbReference type="EMBL" id="SNXY01000011">
    <property type="protein sequence ID" value="TDP81989.1"/>
    <property type="molecule type" value="Genomic_DNA"/>
</dbReference>
<feature type="transmembrane region" description="Helical" evidence="1">
    <location>
        <begin position="156"/>
        <end position="181"/>
    </location>
</feature>
<dbReference type="AlphaFoldDB" id="A0A4R6R7U5"/>
<dbReference type="Pfam" id="PF01757">
    <property type="entry name" value="Acyl_transf_3"/>
    <property type="match status" value="1"/>
</dbReference>
<dbReference type="InterPro" id="IPR050879">
    <property type="entry name" value="Acyltransferase_3"/>
</dbReference>
<reference evidence="3 4" key="1">
    <citation type="submission" date="2019-03" db="EMBL/GenBank/DDBJ databases">
        <title>Genomic Encyclopedia of Type Strains, Phase IV (KMG-IV): sequencing the most valuable type-strain genomes for metagenomic binning, comparative biology and taxonomic classification.</title>
        <authorList>
            <person name="Goeker M."/>
        </authorList>
    </citation>
    <scope>NUCLEOTIDE SEQUENCE [LARGE SCALE GENOMIC DNA]</scope>
    <source>
        <strain evidence="3 4">DSM 102969</strain>
    </source>
</reference>
<evidence type="ECO:0000313" key="4">
    <source>
        <dbReference type="Proteomes" id="UP000294547"/>
    </source>
</evidence>